<dbReference type="EMBL" id="CP107906">
    <property type="protein sequence ID" value="WUG92379.1"/>
    <property type="molecule type" value="Genomic_DNA"/>
</dbReference>
<name>A0ABZ1NKZ9_STRVL</name>
<dbReference type="RefSeq" id="WP_328336801.1">
    <property type="nucleotide sequence ID" value="NZ_CP107906.1"/>
</dbReference>
<sequence>MTDLARILDTGLGWLFDTVQPDDAHTDHHGIVLGLPEANRRYGFCPSGYRSRTVVVVDVAKVEWIDNGPNDLKTPANPLEPGELDALADELRRRGYAVDTTWNGHPGVTGSVGLARTAHPTLVAAVDRYRRGCTVHPQRSVFCDCEHWAAGFRRTVRPDRLPA</sequence>
<evidence type="ECO:0000313" key="2">
    <source>
        <dbReference type="Proteomes" id="UP001341259"/>
    </source>
</evidence>
<accession>A0ABZ1NKZ9</accession>
<gene>
    <name evidence="1" type="ORF">OHB29_04685</name>
</gene>
<organism evidence="1 2">
    <name type="scientific">Streptomyces violaceus</name>
    <name type="common">Streptomyces venezuelae</name>
    <dbReference type="NCBI Taxonomy" id="1936"/>
    <lineage>
        <taxon>Bacteria</taxon>
        <taxon>Bacillati</taxon>
        <taxon>Actinomycetota</taxon>
        <taxon>Actinomycetes</taxon>
        <taxon>Kitasatosporales</taxon>
        <taxon>Streptomycetaceae</taxon>
        <taxon>Streptomyces</taxon>
    </lineage>
</organism>
<dbReference type="Proteomes" id="UP001341259">
    <property type="component" value="Chromosome"/>
</dbReference>
<protein>
    <submittedName>
        <fullName evidence="1">Uncharacterized protein</fullName>
    </submittedName>
</protein>
<reference evidence="1 2" key="1">
    <citation type="submission" date="2022-10" db="EMBL/GenBank/DDBJ databases">
        <title>The complete genomes of actinobacterial strains from the NBC collection.</title>
        <authorList>
            <person name="Joergensen T.S."/>
            <person name="Alvarez Arevalo M."/>
            <person name="Sterndorff E.B."/>
            <person name="Faurdal D."/>
            <person name="Vuksanovic O."/>
            <person name="Mourched A.-S."/>
            <person name="Charusanti P."/>
            <person name="Shaw S."/>
            <person name="Blin K."/>
            <person name="Weber T."/>
        </authorList>
    </citation>
    <scope>NUCLEOTIDE SEQUENCE [LARGE SCALE GENOMIC DNA]</scope>
    <source>
        <strain evidence="1 2">NBC_00456</strain>
    </source>
</reference>
<proteinExistence type="predicted"/>
<keyword evidence="2" id="KW-1185">Reference proteome</keyword>
<evidence type="ECO:0000313" key="1">
    <source>
        <dbReference type="EMBL" id="WUG92379.1"/>
    </source>
</evidence>